<evidence type="ECO:0000256" key="3">
    <source>
        <dbReference type="ARBA" id="ARBA00022989"/>
    </source>
</evidence>
<evidence type="ECO:0000313" key="7">
    <source>
        <dbReference type="EMBL" id="MSS84030.1"/>
    </source>
</evidence>
<evidence type="ECO:0000256" key="5">
    <source>
        <dbReference type="SAM" id="Phobius"/>
    </source>
</evidence>
<dbReference type="InterPro" id="IPR013525">
    <property type="entry name" value="ABC2_TM"/>
</dbReference>
<dbReference type="GO" id="GO:0140359">
    <property type="term" value="F:ABC-type transporter activity"/>
    <property type="evidence" value="ECO:0007669"/>
    <property type="project" value="InterPro"/>
</dbReference>
<dbReference type="RefSeq" id="WP_154543976.1">
    <property type="nucleotide sequence ID" value="NZ_VULO01000004.1"/>
</dbReference>
<accession>A0A6N7VSW0</accession>
<dbReference type="AlphaFoldDB" id="A0A6N7VSW0"/>
<dbReference type="PANTHER" id="PTHR43229:SF6">
    <property type="entry name" value="ABC-TYPE MULTIDRUG TRANSPORT SYSTEM, PERMEASE COMPONENT"/>
    <property type="match status" value="1"/>
</dbReference>
<feature type="transmembrane region" description="Helical" evidence="5">
    <location>
        <begin position="119"/>
        <end position="142"/>
    </location>
</feature>
<feature type="transmembrane region" description="Helical" evidence="5">
    <location>
        <begin position="148"/>
        <end position="176"/>
    </location>
</feature>
<feature type="transmembrane region" description="Helical" evidence="5">
    <location>
        <begin position="31"/>
        <end position="56"/>
    </location>
</feature>
<reference evidence="7 8" key="1">
    <citation type="submission" date="2019-08" db="EMBL/GenBank/DDBJ databases">
        <title>In-depth cultivation of the pig gut microbiome towards novel bacterial diversity and tailored functional studies.</title>
        <authorList>
            <person name="Wylensek D."/>
            <person name="Hitch T.C.A."/>
            <person name="Clavel T."/>
        </authorList>
    </citation>
    <scope>NUCLEOTIDE SEQUENCE [LARGE SCALE GENOMIC DNA]</scope>
    <source>
        <strain evidence="7 8">WB03_NA08</strain>
    </source>
</reference>
<feature type="transmembrane region" description="Helical" evidence="5">
    <location>
        <begin position="183"/>
        <end position="204"/>
    </location>
</feature>
<dbReference type="PANTHER" id="PTHR43229">
    <property type="entry name" value="NODULATION PROTEIN J"/>
    <property type="match status" value="1"/>
</dbReference>
<proteinExistence type="predicted"/>
<evidence type="ECO:0000259" key="6">
    <source>
        <dbReference type="Pfam" id="PF12698"/>
    </source>
</evidence>
<keyword evidence="3 5" id="KW-1133">Transmembrane helix</keyword>
<comment type="subcellular location">
    <subcellularLocation>
        <location evidence="1">Membrane</location>
        <topology evidence="1">Multi-pass membrane protein</topology>
    </subcellularLocation>
</comment>
<gene>
    <name evidence="7" type="ORF">FYJ24_04470</name>
</gene>
<evidence type="ECO:0000256" key="4">
    <source>
        <dbReference type="ARBA" id="ARBA00023136"/>
    </source>
</evidence>
<dbReference type="GO" id="GO:0016020">
    <property type="term" value="C:membrane"/>
    <property type="evidence" value="ECO:0007669"/>
    <property type="project" value="UniProtKB-SubCell"/>
</dbReference>
<organism evidence="7 8">
    <name type="scientific">Scrofimicrobium canadense</name>
    <dbReference type="NCBI Taxonomy" id="2652290"/>
    <lineage>
        <taxon>Bacteria</taxon>
        <taxon>Bacillati</taxon>
        <taxon>Actinomycetota</taxon>
        <taxon>Actinomycetes</taxon>
        <taxon>Actinomycetales</taxon>
        <taxon>Actinomycetaceae</taxon>
        <taxon>Scrofimicrobium</taxon>
    </lineage>
</organism>
<feature type="domain" description="ABC-2 type transporter transmembrane" evidence="6">
    <location>
        <begin position="71"/>
        <end position="235"/>
    </location>
</feature>
<evidence type="ECO:0000256" key="2">
    <source>
        <dbReference type="ARBA" id="ARBA00022692"/>
    </source>
</evidence>
<evidence type="ECO:0000256" key="1">
    <source>
        <dbReference type="ARBA" id="ARBA00004141"/>
    </source>
</evidence>
<protein>
    <submittedName>
        <fullName evidence="7">ABC transporter permease</fullName>
    </submittedName>
</protein>
<feature type="transmembrane region" description="Helical" evidence="5">
    <location>
        <begin position="237"/>
        <end position="260"/>
    </location>
</feature>
<keyword evidence="8" id="KW-1185">Reference proteome</keyword>
<evidence type="ECO:0000313" key="8">
    <source>
        <dbReference type="Proteomes" id="UP000470875"/>
    </source>
</evidence>
<name>A0A6N7VSW0_9ACTO</name>
<keyword evidence="4 5" id="KW-0472">Membrane</keyword>
<sequence length="266" mass="28037">MSTTGLTREQIATQFPPTPKTQGMWKLAGSAFLNILLNPFNLGFSIALPIFMYLMFGVGQPYSALSVGNGNAAAQVLVSMGLFGVLLATASFGAAIALERVQGISRAYALTPLGAGPQIISRLVANLCVSAVLVTFTFVVGACTGAKMAFWTWVASALVIITMSLLSSAIGFACGFAIRSDSAFAACSGVLVLSAFGAGMTVPIEQMGEVIQSISPWTPLWGAARLSLLPLYGWEELSVGMIMSVVVWTGFFGLLAMWGLRRDTKR</sequence>
<dbReference type="Pfam" id="PF12698">
    <property type="entry name" value="ABC2_membrane_3"/>
    <property type="match status" value="1"/>
</dbReference>
<keyword evidence="2 5" id="KW-0812">Transmembrane</keyword>
<dbReference type="EMBL" id="VULO01000004">
    <property type="protein sequence ID" value="MSS84030.1"/>
    <property type="molecule type" value="Genomic_DNA"/>
</dbReference>
<comment type="caution">
    <text evidence="7">The sequence shown here is derived from an EMBL/GenBank/DDBJ whole genome shotgun (WGS) entry which is preliminary data.</text>
</comment>
<dbReference type="Proteomes" id="UP000470875">
    <property type="component" value="Unassembled WGS sequence"/>
</dbReference>
<feature type="transmembrane region" description="Helical" evidence="5">
    <location>
        <begin position="76"/>
        <end position="98"/>
    </location>
</feature>
<dbReference type="InterPro" id="IPR051784">
    <property type="entry name" value="Nod_factor_ABC_transporter"/>
</dbReference>